<dbReference type="AlphaFoldDB" id="A0A1R3KGY3"/>
<sequence length="114" mass="13505">MHHHQNSLKLSDKWEDDYGSGNRHGRDYWHARRAFLNSYHFREQEGLKDKLKRSIKELNETALCAISKYCGDLSKRSTRVGVKVFRVKFGFPSLGLVSMRCFIPWLNKKRLDVY</sequence>
<evidence type="ECO:0000313" key="1">
    <source>
        <dbReference type="EMBL" id="OMP06294.1"/>
    </source>
</evidence>
<gene>
    <name evidence="1" type="ORF">COLO4_08224</name>
</gene>
<name>A0A1R3KGY3_9ROSI</name>
<protein>
    <submittedName>
        <fullName evidence="1">Uncharacterized protein</fullName>
    </submittedName>
</protein>
<reference evidence="2" key="1">
    <citation type="submission" date="2013-09" db="EMBL/GenBank/DDBJ databases">
        <title>Corchorus olitorius genome sequencing.</title>
        <authorList>
            <person name="Alam M."/>
            <person name="Haque M.S."/>
            <person name="Islam M.S."/>
            <person name="Emdad E.M."/>
            <person name="Islam M.M."/>
            <person name="Ahmed B."/>
            <person name="Halim A."/>
            <person name="Hossen Q.M.M."/>
            <person name="Hossain M.Z."/>
            <person name="Ahmed R."/>
            <person name="Khan M.M."/>
            <person name="Islam R."/>
            <person name="Rashid M.M."/>
            <person name="Khan S.A."/>
            <person name="Rahman M.S."/>
            <person name="Alam M."/>
            <person name="Yahiya A.S."/>
            <person name="Khan M.S."/>
            <person name="Azam M.S."/>
            <person name="Haque T."/>
            <person name="Lashkar M.Z.H."/>
            <person name="Akhand A.I."/>
            <person name="Morshed G."/>
            <person name="Roy S."/>
            <person name="Uddin K.S."/>
            <person name="Rabeya T."/>
            <person name="Hossain A.S."/>
            <person name="Chowdhury A."/>
            <person name="Snigdha A.R."/>
            <person name="Mortoza M.S."/>
            <person name="Matin S.A."/>
            <person name="Hoque S.M.E."/>
            <person name="Islam M.K."/>
            <person name="Roy D.K."/>
            <person name="Haider R."/>
            <person name="Moosa M.M."/>
            <person name="Elias S.M."/>
            <person name="Hasan A.M."/>
            <person name="Jahan S."/>
            <person name="Shafiuddin M."/>
            <person name="Mahmood N."/>
            <person name="Shommy N.S."/>
        </authorList>
    </citation>
    <scope>NUCLEOTIDE SEQUENCE [LARGE SCALE GENOMIC DNA]</scope>
    <source>
        <strain evidence="2">cv. O-4</strain>
    </source>
</reference>
<dbReference type="EMBL" id="AWUE01013650">
    <property type="protein sequence ID" value="OMP06294.1"/>
    <property type="molecule type" value="Genomic_DNA"/>
</dbReference>
<organism evidence="1 2">
    <name type="scientific">Corchorus olitorius</name>
    <dbReference type="NCBI Taxonomy" id="93759"/>
    <lineage>
        <taxon>Eukaryota</taxon>
        <taxon>Viridiplantae</taxon>
        <taxon>Streptophyta</taxon>
        <taxon>Embryophyta</taxon>
        <taxon>Tracheophyta</taxon>
        <taxon>Spermatophyta</taxon>
        <taxon>Magnoliopsida</taxon>
        <taxon>eudicotyledons</taxon>
        <taxon>Gunneridae</taxon>
        <taxon>Pentapetalae</taxon>
        <taxon>rosids</taxon>
        <taxon>malvids</taxon>
        <taxon>Malvales</taxon>
        <taxon>Malvaceae</taxon>
        <taxon>Grewioideae</taxon>
        <taxon>Apeibeae</taxon>
        <taxon>Corchorus</taxon>
    </lineage>
</organism>
<dbReference type="OrthoDB" id="1653623at2759"/>
<accession>A0A1R3KGY3</accession>
<comment type="caution">
    <text evidence="1">The sequence shown here is derived from an EMBL/GenBank/DDBJ whole genome shotgun (WGS) entry which is preliminary data.</text>
</comment>
<proteinExistence type="predicted"/>
<keyword evidence="2" id="KW-1185">Reference proteome</keyword>
<evidence type="ECO:0000313" key="2">
    <source>
        <dbReference type="Proteomes" id="UP000187203"/>
    </source>
</evidence>
<dbReference type="Proteomes" id="UP000187203">
    <property type="component" value="Unassembled WGS sequence"/>
</dbReference>